<dbReference type="GO" id="GO:0012505">
    <property type="term" value="C:endomembrane system"/>
    <property type="evidence" value="ECO:0007669"/>
    <property type="project" value="UniProtKB-SubCell"/>
</dbReference>
<dbReference type="Gene3D" id="3.40.50.1000">
    <property type="entry name" value="HAD superfamily/HAD-like"/>
    <property type="match status" value="1"/>
</dbReference>
<dbReference type="SUPFAM" id="SSF56784">
    <property type="entry name" value="HAD-like"/>
    <property type="match status" value="1"/>
</dbReference>
<evidence type="ECO:0000256" key="7">
    <source>
        <dbReference type="ARBA" id="ARBA00023136"/>
    </source>
</evidence>
<dbReference type="Proteomes" id="UP000634236">
    <property type="component" value="Unassembled WGS sequence"/>
</dbReference>
<dbReference type="EMBL" id="WBNB01002413">
    <property type="protein sequence ID" value="NXB93599.1"/>
    <property type="molecule type" value="Genomic_DNA"/>
</dbReference>
<feature type="domain" description="DDHD" evidence="14">
    <location>
        <begin position="353"/>
        <end position="557"/>
    </location>
</feature>
<feature type="non-terminal residue" evidence="15">
    <location>
        <position position="1"/>
    </location>
</feature>
<sequence>LFPFTEEMVEGKNAILIGMSQWNSNDLVEQIETIGKLEENQGEESAFCSSGFLQEKQRELYRTSLRKQRFPAQGSIEIHEDNEEGVQHQNCKIHVLILILHGGNILDTGSGDHSSKLADINTFSSVFEKVTRAHFPASLGHILMRLVPCPAICSAAFSLVSSLNPYSYDESCLSSSEDHIPLAALPLLAVSSPQYQDAVAMVISRANQVYNEFLKSTDGAGFNGQVCLIGDCIGGILGFDAICYNSNTAYESRNSSRRGSISSIQDNPLLAEDSSLGDSKHLSKSNIDISGIVEEEKQRPPMPRKQSDSSSYDCDTITQHHAFLSSIHSSVLKDGADLPPVDSSLSEVNLGRFEFEVSDFFLFGSPLGLVLAMRSTVLPGLDVCQVRPACSQVYSFFHSADPSACRLEPLLEKKFHLLPPFSVPRYQRYPLGDGRSHQLGDALHNHSGLFLENSSLNIPFSQESPESPNTSDQPQGKTRKLSLASTNSENSGSTESLPSACLTSITAKWWGTKRIDYALYCPDVLTAFPTVALPHLFHASYWESTDVVAFILRQVMRYENVNFKENDNLDPETLSPSNPREKWLRKRTHVKLRNVTANHRANDVIAAEDGPQVLVGRFMYGPLDMVALTGEKVDIFIMTEPSSGRWVYFDTEISNSSGRISYNIPEQKRLRVGVYPIKMVVRGDQSSAASYLTVLPRGMECVVFSIDGSFAASVSIMGSDPKVRAGAVDVVRHWQDLGYLIIYITGRPDMQKQRVVSWLSQHNFPQGMIFFSDGLVHDPLRQKTIFLRNLMQECHIKICAAYGSMKDISVYSVLALSPSQIYIVGRSTKKYQAQCQFLSEGYAAHLASLEFSLHSRPKKNNSRMILRKGSFGLHSQPEFLRKRNHLRRTMSVQQPDPPSLNPKPERAQSQPESDKDHDRHLPSIAWVRGGVHKFESIP</sequence>
<dbReference type="PANTHER" id="PTHR10658:SF27">
    <property type="entry name" value="PHOSPHATIDYLINOSITOL TRANSFER PROTEIN BETA ISOFORM"/>
    <property type="match status" value="1"/>
</dbReference>
<evidence type="ECO:0000256" key="9">
    <source>
        <dbReference type="ARBA" id="ARBA00065401"/>
    </source>
</evidence>
<evidence type="ECO:0000313" key="16">
    <source>
        <dbReference type="Proteomes" id="UP000634236"/>
    </source>
</evidence>
<accession>A0A851KWJ7</accession>
<keyword evidence="7" id="KW-0472">Membrane</keyword>
<dbReference type="InterPro" id="IPR036412">
    <property type="entry name" value="HAD-like_sf"/>
</dbReference>
<dbReference type="GO" id="GO:0005737">
    <property type="term" value="C:cytoplasm"/>
    <property type="evidence" value="ECO:0007669"/>
    <property type="project" value="TreeGrafter"/>
</dbReference>
<evidence type="ECO:0000313" key="15">
    <source>
        <dbReference type="EMBL" id="NXB93599.1"/>
    </source>
</evidence>
<dbReference type="PANTHER" id="PTHR10658">
    <property type="entry name" value="PHOSPHATIDYLINOSITOL TRANSFER PROTEIN"/>
    <property type="match status" value="1"/>
</dbReference>
<dbReference type="Pfam" id="PF02862">
    <property type="entry name" value="DDHD"/>
    <property type="match status" value="1"/>
</dbReference>
<comment type="similarity">
    <text evidence="2">Belongs to the PtdIns transfer protein family. PI transfer class IIA subfamily.</text>
</comment>
<dbReference type="Pfam" id="PF24694">
    <property type="entry name" value="LNS2_PITM1-3"/>
    <property type="match status" value="1"/>
</dbReference>
<comment type="caution">
    <text evidence="15">The sequence shown here is derived from an EMBL/GenBank/DDBJ whole genome shotgun (WGS) entry which is preliminary data.</text>
</comment>
<reference evidence="15" key="1">
    <citation type="submission" date="2019-09" db="EMBL/GenBank/DDBJ databases">
        <title>Bird 10,000 Genomes (B10K) Project - Family phase.</title>
        <authorList>
            <person name="Zhang G."/>
        </authorList>
    </citation>
    <scope>NUCLEOTIDE SEQUENCE</scope>
    <source>
        <strain evidence="15">OUT-0048</strain>
        <tissue evidence="15">Muscle</tissue>
    </source>
</reference>
<organism evidence="15 16">
    <name type="scientific">Vidua chalybeata</name>
    <name type="common">Village indigobird</name>
    <dbReference type="NCBI Taxonomy" id="81927"/>
    <lineage>
        <taxon>Eukaryota</taxon>
        <taxon>Metazoa</taxon>
        <taxon>Chordata</taxon>
        <taxon>Craniata</taxon>
        <taxon>Vertebrata</taxon>
        <taxon>Euteleostomi</taxon>
        <taxon>Archelosauria</taxon>
        <taxon>Archosauria</taxon>
        <taxon>Dinosauria</taxon>
        <taxon>Saurischia</taxon>
        <taxon>Theropoda</taxon>
        <taxon>Coelurosauria</taxon>
        <taxon>Aves</taxon>
        <taxon>Neognathae</taxon>
        <taxon>Neoaves</taxon>
        <taxon>Telluraves</taxon>
        <taxon>Australaves</taxon>
        <taxon>Passeriformes</taxon>
        <taxon>Passeroidea</taxon>
        <taxon>Estrildidae</taxon>
        <taxon>Viduinae</taxon>
        <taxon>Vidua</taxon>
    </lineage>
</organism>
<evidence type="ECO:0000256" key="10">
    <source>
        <dbReference type="ARBA" id="ARBA00067420"/>
    </source>
</evidence>
<evidence type="ECO:0000256" key="13">
    <source>
        <dbReference type="SAM" id="MobiDB-lite"/>
    </source>
</evidence>
<evidence type="ECO:0000256" key="1">
    <source>
        <dbReference type="ARBA" id="ARBA00004184"/>
    </source>
</evidence>
<evidence type="ECO:0000256" key="2">
    <source>
        <dbReference type="ARBA" id="ARBA00010316"/>
    </source>
</evidence>
<feature type="region of interest" description="Disordered" evidence="13">
    <location>
        <begin position="290"/>
        <end position="312"/>
    </location>
</feature>
<dbReference type="PROSITE" id="PS51043">
    <property type="entry name" value="DDHD"/>
    <property type="match status" value="1"/>
</dbReference>
<feature type="compositionally biased region" description="Polar residues" evidence="13">
    <location>
        <begin position="461"/>
        <end position="476"/>
    </location>
</feature>
<feature type="compositionally biased region" description="Basic and acidic residues" evidence="13">
    <location>
        <begin position="912"/>
        <end position="921"/>
    </location>
</feature>
<dbReference type="GO" id="GO:0031210">
    <property type="term" value="F:phosphatidylcholine binding"/>
    <property type="evidence" value="ECO:0007669"/>
    <property type="project" value="TreeGrafter"/>
</dbReference>
<keyword evidence="5" id="KW-0106">Calcium</keyword>
<dbReference type="GO" id="GO:0008526">
    <property type="term" value="F:phosphatidylinositol transfer activity"/>
    <property type="evidence" value="ECO:0007669"/>
    <property type="project" value="TreeGrafter"/>
</dbReference>
<keyword evidence="6" id="KW-0446">Lipid-binding</keyword>
<dbReference type="AlphaFoldDB" id="A0A851KWJ7"/>
<feature type="region of interest" description="Disordered" evidence="13">
    <location>
        <begin position="461"/>
        <end position="497"/>
    </location>
</feature>
<dbReference type="GO" id="GO:0035091">
    <property type="term" value="F:phosphatidylinositol binding"/>
    <property type="evidence" value="ECO:0007669"/>
    <property type="project" value="TreeGrafter"/>
</dbReference>
<feature type="non-terminal residue" evidence="15">
    <location>
        <position position="938"/>
    </location>
</feature>
<comment type="function">
    <text evidence="8">Catalyzes the transfer of phosphatidylinositol and phosphatidylcholine between membranes (in vitro). Binds calcium ions.</text>
</comment>
<evidence type="ECO:0000256" key="12">
    <source>
        <dbReference type="ARBA" id="ARBA00076348"/>
    </source>
</evidence>
<dbReference type="InterPro" id="IPR031315">
    <property type="entry name" value="LNS2/PITP"/>
</dbReference>
<evidence type="ECO:0000256" key="8">
    <source>
        <dbReference type="ARBA" id="ARBA00059635"/>
    </source>
</evidence>
<evidence type="ECO:0000256" key="3">
    <source>
        <dbReference type="ARBA" id="ARBA00022553"/>
    </source>
</evidence>
<gene>
    <name evidence="15" type="primary">Pitpnm3</name>
    <name evidence="15" type="ORF">VIDCHA_R08249</name>
</gene>
<keyword evidence="4" id="KW-0479">Metal-binding</keyword>
<dbReference type="SMART" id="SM00775">
    <property type="entry name" value="LNS2"/>
    <property type="match status" value="1"/>
</dbReference>
<dbReference type="SMART" id="SM01127">
    <property type="entry name" value="DDHD"/>
    <property type="match status" value="1"/>
</dbReference>
<evidence type="ECO:0000256" key="4">
    <source>
        <dbReference type="ARBA" id="ARBA00022723"/>
    </source>
</evidence>
<name>A0A851KWJ7_VIDCH</name>
<dbReference type="InterPro" id="IPR004177">
    <property type="entry name" value="DDHD_dom"/>
</dbReference>
<dbReference type="FunFam" id="3.40.50.1000:FF:000085">
    <property type="entry name" value="Membrane-associated phosphatidylinositol transfer protein 3"/>
    <property type="match status" value="1"/>
</dbReference>
<keyword evidence="16" id="KW-1185">Reference proteome</keyword>
<evidence type="ECO:0000256" key="6">
    <source>
        <dbReference type="ARBA" id="ARBA00023121"/>
    </source>
</evidence>
<dbReference type="GO" id="GO:0008525">
    <property type="term" value="F:phosphatidylcholine transporter activity"/>
    <property type="evidence" value="ECO:0007669"/>
    <property type="project" value="TreeGrafter"/>
</dbReference>
<evidence type="ECO:0000259" key="14">
    <source>
        <dbReference type="PROSITE" id="PS51043"/>
    </source>
</evidence>
<dbReference type="InterPro" id="IPR001666">
    <property type="entry name" value="PI_transfer"/>
</dbReference>
<protein>
    <recommendedName>
        <fullName evidence="10">Membrane-associated phosphatidylinositol transfer protein 3</fullName>
    </recommendedName>
    <alternativeName>
        <fullName evidence="12">Phosphatidylinositol transfer protein, membrane-associated 3</fullName>
    </alternativeName>
    <alternativeName>
        <fullName evidence="11">Pyk2 N-terminal domain-interacting receptor 1</fullName>
    </alternativeName>
</protein>
<dbReference type="InterPro" id="IPR023214">
    <property type="entry name" value="HAD_sf"/>
</dbReference>
<evidence type="ECO:0000256" key="11">
    <source>
        <dbReference type="ARBA" id="ARBA00075284"/>
    </source>
</evidence>
<feature type="compositionally biased region" description="Low complexity" evidence="13">
    <location>
        <begin position="485"/>
        <end position="496"/>
    </location>
</feature>
<feature type="region of interest" description="Disordered" evidence="13">
    <location>
        <begin position="889"/>
        <end position="924"/>
    </location>
</feature>
<proteinExistence type="inferred from homology"/>
<evidence type="ECO:0000256" key="5">
    <source>
        <dbReference type="ARBA" id="ARBA00022837"/>
    </source>
</evidence>
<dbReference type="Pfam" id="PF24695">
    <property type="entry name" value="PITM1-3"/>
    <property type="match status" value="1"/>
</dbReference>
<comment type="subunit">
    <text evidence="9">Interacts with PTK2B via its C-terminus.</text>
</comment>
<dbReference type="GO" id="GO:0046872">
    <property type="term" value="F:metal ion binding"/>
    <property type="evidence" value="ECO:0007669"/>
    <property type="project" value="UniProtKB-KW"/>
</dbReference>
<comment type="subcellular location">
    <subcellularLocation>
        <location evidence="1">Endomembrane system</location>
        <topology evidence="1">Peripheral membrane protein</topology>
    </subcellularLocation>
</comment>
<keyword evidence="3" id="KW-0597">Phosphoprotein</keyword>